<dbReference type="GO" id="GO:0005975">
    <property type="term" value="P:carbohydrate metabolic process"/>
    <property type="evidence" value="ECO:0007669"/>
    <property type="project" value="InterPro"/>
</dbReference>
<accession>A0A2S9V5N5</accession>
<dbReference type="SUPFAM" id="SSF51445">
    <property type="entry name" value="(Trans)glycosidases"/>
    <property type="match status" value="1"/>
</dbReference>
<evidence type="ECO:0000313" key="7">
    <source>
        <dbReference type="EMBL" id="PRO71758.1"/>
    </source>
</evidence>
<evidence type="ECO:0000313" key="8">
    <source>
        <dbReference type="Proteomes" id="UP000238949"/>
    </source>
</evidence>
<name>A0A2S9V5N5_9ALTE</name>
<evidence type="ECO:0000256" key="2">
    <source>
        <dbReference type="ARBA" id="ARBA00005336"/>
    </source>
</evidence>
<comment type="similarity">
    <text evidence="2">Belongs to the glycosyl hydrolase 3 family.</text>
</comment>
<dbReference type="PROSITE" id="PS51257">
    <property type="entry name" value="PROKAR_LIPOPROTEIN"/>
    <property type="match status" value="1"/>
</dbReference>
<evidence type="ECO:0000256" key="4">
    <source>
        <dbReference type="ARBA" id="ARBA00022801"/>
    </source>
</evidence>
<keyword evidence="4 7" id="KW-0378">Hydrolase</keyword>
<evidence type="ECO:0000256" key="5">
    <source>
        <dbReference type="ARBA" id="ARBA00023295"/>
    </source>
</evidence>
<dbReference type="InterPro" id="IPR017853">
    <property type="entry name" value="GH"/>
</dbReference>
<organism evidence="7 8">
    <name type="scientific">Alteromonas alba</name>
    <dbReference type="NCBI Taxonomy" id="2079529"/>
    <lineage>
        <taxon>Bacteria</taxon>
        <taxon>Pseudomonadati</taxon>
        <taxon>Pseudomonadota</taxon>
        <taxon>Gammaproteobacteria</taxon>
        <taxon>Alteromonadales</taxon>
        <taxon>Alteromonadaceae</taxon>
        <taxon>Alteromonas/Salinimonas group</taxon>
        <taxon>Alteromonas</taxon>
    </lineage>
</organism>
<keyword evidence="8" id="KW-1185">Reference proteome</keyword>
<dbReference type="PANTHER" id="PTHR30480">
    <property type="entry name" value="BETA-HEXOSAMINIDASE-RELATED"/>
    <property type="match status" value="1"/>
</dbReference>
<evidence type="ECO:0000256" key="3">
    <source>
        <dbReference type="ARBA" id="ARBA00012663"/>
    </source>
</evidence>
<dbReference type="Gene3D" id="3.20.20.300">
    <property type="entry name" value="Glycoside hydrolase, family 3, N-terminal domain"/>
    <property type="match status" value="1"/>
</dbReference>
<feature type="domain" description="Glycoside hydrolase family 3 N-terminal" evidence="6">
    <location>
        <begin position="68"/>
        <end position="392"/>
    </location>
</feature>
<dbReference type="GO" id="GO:0009254">
    <property type="term" value="P:peptidoglycan turnover"/>
    <property type="evidence" value="ECO:0007669"/>
    <property type="project" value="TreeGrafter"/>
</dbReference>
<protein>
    <recommendedName>
        <fullName evidence="3">beta-N-acetylhexosaminidase</fullName>
        <ecNumber evidence="3">3.2.1.52</ecNumber>
    </recommendedName>
</protein>
<keyword evidence="5" id="KW-0326">Glycosidase</keyword>
<dbReference type="OrthoDB" id="9786661at2"/>
<dbReference type="EC" id="3.2.1.52" evidence="3"/>
<evidence type="ECO:0000259" key="6">
    <source>
        <dbReference type="Pfam" id="PF00933"/>
    </source>
</evidence>
<dbReference type="Gene3D" id="3.40.50.1700">
    <property type="entry name" value="Glycoside hydrolase family 3 C-terminal domain"/>
    <property type="match status" value="1"/>
</dbReference>
<dbReference type="InterPro" id="IPR050226">
    <property type="entry name" value="NagZ_Beta-hexosaminidase"/>
</dbReference>
<sequence>MHLERALIVMRTKAVLVSLLVMLTVGCSGGQDTEFMLGQKLMLDMRYYCADGTPAESCKTPVTTLLPEFAEIIRQGRIGGVILFAENLDNSQQIIELNYAIQQLAKEEGLPPLFIAIDQEGGRVARLPDEVATRYVGNMAIGATYPLYNTTFAERVNKGIAKSIGQLGFNVNFAPTVDVNVNADNPVINVRSYGEDPQMVAELGAAAVAALQSENILSALKHFPGHGDTHTDSHTGLPRVDHDLATVEAVDLLPFRYAIEQGQAPAMIMTAHIQYPLLDDTRFKALDGEETLVPATLSHKILTGILRNKMGYQGIIVTDALDMAGIAHYVDHKNAVIKPFNAGADIALMPYAVRNPQSISRFWELYKQWVQAMSSGEIDRQQTQLSVKRILQAKQQFELDEFTRKPLAQRIQSAVDTLPGEDNQRTEMALASAALTQVYNRGVLPLRGSRFYVVMPDEARCMAMTTALLKLQPGLQLTCDALTAIDPDKALPDLTDSDAVIVGDITPQHSLAEMGGMADLSVWRNRPDKNTQEAWVRRLLVSAGEQSVNAVFIALRAPYIISDYRHLAGAAVATFGYNVTVTGAEEEGTVRAHGAVFTALAEGLLGRSPMPGKSPVTIDE</sequence>
<dbReference type="InterPro" id="IPR036962">
    <property type="entry name" value="Glyco_hydro_3_N_sf"/>
</dbReference>
<dbReference type="PANTHER" id="PTHR30480:SF13">
    <property type="entry name" value="BETA-HEXOSAMINIDASE"/>
    <property type="match status" value="1"/>
</dbReference>
<dbReference type="PROSITE" id="PS00775">
    <property type="entry name" value="GLYCOSYL_HYDROL_F3"/>
    <property type="match status" value="1"/>
</dbReference>
<dbReference type="GO" id="GO:0004563">
    <property type="term" value="F:beta-N-acetylhexosaminidase activity"/>
    <property type="evidence" value="ECO:0007669"/>
    <property type="project" value="UniProtKB-EC"/>
</dbReference>
<dbReference type="Pfam" id="PF00933">
    <property type="entry name" value="Glyco_hydro_3"/>
    <property type="match status" value="1"/>
</dbReference>
<proteinExistence type="inferred from homology"/>
<comment type="catalytic activity">
    <reaction evidence="1">
        <text>Hydrolysis of terminal non-reducing N-acetyl-D-hexosamine residues in N-acetyl-beta-D-hexosaminides.</text>
        <dbReference type="EC" id="3.2.1.52"/>
    </reaction>
</comment>
<gene>
    <name evidence="7" type="ORF">C6Y40_19890</name>
</gene>
<dbReference type="InterPro" id="IPR036881">
    <property type="entry name" value="Glyco_hydro_3_C_sf"/>
</dbReference>
<dbReference type="EMBL" id="PVNP01000198">
    <property type="protein sequence ID" value="PRO71758.1"/>
    <property type="molecule type" value="Genomic_DNA"/>
</dbReference>
<dbReference type="InterPro" id="IPR019800">
    <property type="entry name" value="Glyco_hydro_3_AS"/>
</dbReference>
<dbReference type="InterPro" id="IPR001764">
    <property type="entry name" value="Glyco_hydro_3_N"/>
</dbReference>
<reference evidence="8" key="1">
    <citation type="journal article" date="2020" name="Int. J. Syst. Evol. Microbiol.">
        <title>Alteromonas alba sp. nov., a marine bacterium isolated from the seawater of the West Pacific Ocean.</title>
        <authorList>
            <person name="Sun C."/>
            <person name="Wu Y.-H."/>
            <person name="Xamxidin M."/>
            <person name="Cheng H."/>
            <person name="Xu X.-W."/>
        </authorList>
    </citation>
    <scope>NUCLEOTIDE SEQUENCE [LARGE SCALE GENOMIC DNA]</scope>
    <source>
        <strain evidence="8">190</strain>
    </source>
</reference>
<comment type="caution">
    <text evidence="7">The sequence shown here is derived from an EMBL/GenBank/DDBJ whole genome shotgun (WGS) entry which is preliminary data.</text>
</comment>
<dbReference type="Proteomes" id="UP000238949">
    <property type="component" value="Unassembled WGS sequence"/>
</dbReference>
<dbReference type="AlphaFoldDB" id="A0A2S9V5N5"/>
<evidence type="ECO:0000256" key="1">
    <source>
        <dbReference type="ARBA" id="ARBA00001231"/>
    </source>
</evidence>